<reference evidence="1" key="1">
    <citation type="submission" date="2015-04" db="EMBL/GenBank/DDBJ databases">
        <title>The genome sequence of the plant pathogenic Rhizarian Plasmodiophora brassicae reveals insights in its biotrophic life cycle and the origin of chitin synthesis.</title>
        <authorList>
            <person name="Schwelm A."/>
            <person name="Fogelqvist J."/>
            <person name="Knaust A."/>
            <person name="Julke S."/>
            <person name="Lilja T."/>
            <person name="Dhandapani V."/>
            <person name="Bonilla-Rosso G."/>
            <person name="Karlsson M."/>
            <person name="Shevchenko A."/>
            <person name="Choi S.R."/>
            <person name="Kim H.G."/>
            <person name="Park J.Y."/>
            <person name="Lim Y.P."/>
            <person name="Ludwig-Muller J."/>
            <person name="Dixelius C."/>
        </authorList>
    </citation>
    <scope>NUCLEOTIDE SEQUENCE</scope>
    <source>
        <tissue evidence="1">Potato root galls</tissue>
    </source>
</reference>
<evidence type="ECO:0000313" key="1">
    <source>
        <dbReference type="EMBL" id="CRZ04360.1"/>
    </source>
</evidence>
<dbReference type="EMBL" id="HACM01003918">
    <property type="protein sequence ID" value="CRZ04360.1"/>
    <property type="molecule type" value="Transcribed_RNA"/>
</dbReference>
<evidence type="ECO:0008006" key="2">
    <source>
        <dbReference type="Google" id="ProtNLM"/>
    </source>
</evidence>
<feature type="non-terminal residue" evidence="1">
    <location>
        <position position="275"/>
    </location>
</feature>
<name>A0A0H5QQK6_9EUKA</name>
<proteinExistence type="predicted"/>
<sequence length="275" mass="33445">IATCAIMINSWKRWMFAKTQQKRNDSVMAQAVRHVIIGRRYRLWIQLLSCHALASCRTMQRHLGCWRERYQYSLAVRSHRAQNAMQIIRAWRHCLQINLQRRTDLNRIIMRLDEIEKRECILRWKAYVESDRQQYVVAVKHDDVRRRKSVIDAWIRCAKEQIADMDERFCKARQWNHHHIQCNVFKSLNVYCNSISQWRSRTEVQQHITRYRLIPLFQRWNKRSKTRSAIRRVYTERVIKDAIRVITEWRKIASENRLISAAVIWHCMRITGVIF</sequence>
<organism evidence="1">
    <name type="scientific">Spongospora subterranea</name>
    <dbReference type="NCBI Taxonomy" id="70186"/>
    <lineage>
        <taxon>Eukaryota</taxon>
        <taxon>Sar</taxon>
        <taxon>Rhizaria</taxon>
        <taxon>Endomyxa</taxon>
        <taxon>Phytomyxea</taxon>
        <taxon>Plasmodiophorida</taxon>
        <taxon>Plasmodiophoridae</taxon>
        <taxon>Spongospora</taxon>
    </lineage>
</organism>
<dbReference type="AlphaFoldDB" id="A0A0H5QQK6"/>
<feature type="non-terminal residue" evidence="1">
    <location>
        <position position="1"/>
    </location>
</feature>
<accession>A0A0H5QQK6</accession>
<protein>
    <recommendedName>
        <fullName evidence="2">Sfi1 spindle body domain-containing protein</fullName>
    </recommendedName>
</protein>